<protein>
    <submittedName>
        <fullName evidence="8">Response regulator transcription factor</fullName>
    </submittedName>
</protein>
<keyword evidence="4" id="KW-0804">Transcription</keyword>
<feature type="modified residue" description="4-aspartylphosphate" evidence="5">
    <location>
        <position position="53"/>
    </location>
</feature>
<name>A0A7X1E8V4_9BACT</name>
<evidence type="ECO:0000259" key="6">
    <source>
        <dbReference type="PROSITE" id="PS50043"/>
    </source>
</evidence>
<keyword evidence="2" id="KW-0805">Transcription regulation</keyword>
<dbReference type="CDD" id="cd06170">
    <property type="entry name" value="LuxR_C_like"/>
    <property type="match status" value="1"/>
</dbReference>
<keyword evidence="3" id="KW-0238">DNA-binding</keyword>
<dbReference type="Proteomes" id="UP000526501">
    <property type="component" value="Unassembled WGS sequence"/>
</dbReference>
<reference evidence="8 9" key="1">
    <citation type="submission" date="2020-07" db="EMBL/GenBank/DDBJ databases">
        <authorList>
            <person name="Feng X."/>
        </authorList>
    </citation>
    <scope>NUCLEOTIDE SEQUENCE [LARGE SCALE GENOMIC DNA]</scope>
    <source>
        <strain evidence="8 9">JCM23202</strain>
    </source>
</reference>
<dbReference type="GO" id="GO:0003677">
    <property type="term" value="F:DNA binding"/>
    <property type="evidence" value="ECO:0007669"/>
    <property type="project" value="UniProtKB-KW"/>
</dbReference>
<dbReference type="GO" id="GO:0006355">
    <property type="term" value="P:regulation of DNA-templated transcription"/>
    <property type="evidence" value="ECO:0007669"/>
    <property type="project" value="InterPro"/>
</dbReference>
<dbReference type="InterPro" id="IPR001789">
    <property type="entry name" value="Sig_transdc_resp-reg_receiver"/>
</dbReference>
<accession>A0A7X1E8V4</accession>
<evidence type="ECO:0000256" key="4">
    <source>
        <dbReference type="ARBA" id="ARBA00023163"/>
    </source>
</evidence>
<dbReference type="PRINTS" id="PR00038">
    <property type="entry name" value="HTHLUXR"/>
</dbReference>
<dbReference type="Gene3D" id="3.40.50.2300">
    <property type="match status" value="1"/>
</dbReference>
<dbReference type="SUPFAM" id="SSF52172">
    <property type="entry name" value="CheY-like"/>
    <property type="match status" value="1"/>
</dbReference>
<evidence type="ECO:0000259" key="7">
    <source>
        <dbReference type="PROSITE" id="PS50110"/>
    </source>
</evidence>
<gene>
    <name evidence="8" type="ORF">H5P27_03910</name>
</gene>
<comment type="caution">
    <text evidence="8">The sequence shown here is derived from an EMBL/GenBank/DDBJ whole genome shotgun (WGS) entry which is preliminary data.</text>
</comment>
<evidence type="ECO:0000256" key="1">
    <source>
        <dbReference type="ARBA" id="ARBA00022553"/>
    </source>
</evidence>
<dbReference type="InterPro" id="IPR039420">
    <property type="entry name" value="WalR-like"/>
</dbReference>
<dbReference type="RefSeq" id="WP_185659070.1">
    <property type="nucleotide sequence ID" value="NZ_CAWPOO010000006.1"/>
</dbReference>
<dbReference type="EMBL" id="JACHVC010000006">
    <property type="protein sequence ID" value="MBC2605182.1"/>
    <property type="molecule type" value="Genomic_DNA"/>
</dbReference>
<dbReference type="Pfam" id="PF00072">
    <property type="entry name" value="Response_reg"/>
    <property type="match status" value="1"/>
</dbReference>
<proteinExistence type="predicted"/>
<dbReference type="SMART" id="SM00448">
    <property type="entry name" value="REC"/>
    <property type="match status" value="1"/>
</dbReference>
<dbReference type="InterPro" id="IPR000792">
    <property type="entry name" value="Tscrpt_reg_LuxR_C"/>
</dbReference>
<evidence type="ECO:0000256" key="2">
    <source>
        <dbReference type="ARBA" id="ARBA00023015"/>
    </source>
</evidence>
<feature type="domain" description="Response regulatory" evidence="7">
    <location>
        <begin position="3"/>
        <end position="118"/>
    </location>
</feature>
<keyword evidence="9" id="KW-1185">Reference proteome</keyword>
<evidence type="ECO:0000256" key="3">
    <source>
        <dbReference type="ARBA" id="ARBA00023125"/>
    </source>
</evidence>
<dbReference type="PANTHER" id="PTHR43214:SF41">
    <property type="entry name" value="NITRATE_NITRITE RESPONSE REGULATOR PROTEIN NARP"/>
    <property type="match status" value="1"/>
</dbReference>
<dbReference type="SMART" id="SM00421">
    <property type="entry name" value="HTH_LUXR"/>
    <property type="match status" value="1"/>
</dbReference>
<dbReference type="CDD" id="cd17535">
    <property type="entry name" value="REC_NarL-like"/>
    <property type="match status" value="1"/>
</dbReference>
<dbReference type="PROSITE" id="PS50110">
    <property type="entry name" value="RESPONSE_REGULATORY"/>
    <property type="match status" value="1"/>
</dbReference>
<dbReference type="InterPro" id="IPR058245">
    <property type="entry name" value="NreC/VraR/RcsB-like_REC"/>
</dbReference>
<dbReference type="PROSITE" id="PS00622">
    <property type="entry name" value="HTH_LUXR_1"/>
    <property type="match status" value="1"/>
</dbReference>
<organism evidence="8 9">
    <name type="scientific">Pelagicoccus albus</name>
    <dbReference type="NCBI Taxonomy" id="415222"/>
    <lineage>
        <taxon>Bacteria</taxon>
        <taxon>Pseudomonadati</taxon>
        <taxon>Verrucomicrobiota</taxon>
        <taxon>Opitutia</taxon>
        <taxon>Puniceicoccales</taxon>
        <taxon>Pelagicoccaceae</taxon>
        <taxon>Pelagicoccus</taxon>
    </lineage>
</organism>
<dbReference type="InterPro" id="IPR011006">
    <property type="entry name" value="CheY-like_superfamily"/>
</dbReference>
<sequence>MKTIYIVDDLTAIRQMLADVLERHNYEIVGDNGNGQDALKEIQDLKPDIVIVDARLPGLNGLEIVRRLNRQLPNTRFLVFSAYQNPTIVKDMLEAGAHGFVEKTANLREFISGLGIVAEGGTFFGPNVAELIRSVVANPGNVQRSKDTLTEREREVLQMIAEGHSTKEIAGKLGLSIKTIDNHRTNMMRKLDLHNVASITRYAMQNGLIDLEPAI</sequence>
<dbReference type="GO" id="GO:0000160">
    <property type="term" value="P:phosphorelay signal transduction system"/>
    <property type="evidence" value="ECO:0007669"/>
    <property type="project" value="InterPro"/>
</dbReference>
<dbReference type="Pfam" id="PF00196">
    <property type="entry name" value="GerE"/>
    <property type="match status" value="1"/>
</dbReference>
<evidence type="ECO:0000313" key="9">
    <source>
        <dbReference type="Proteomes" id="UP000526501"/>
    </source>
</evidence>
<keyword evidence="1 5" id="KW-0597">Phosphoprotein</keyword>
<dbReference type="PANTHER" id="PTHR43214">
    <property type="entry name" value="TWO-COMPONENT RESPONSE REGULATOR"/>
    <property type="match status" value="1"/>
</dbReference>
<dbReference type="AlphaFoldDB" id="A0A7X1E8V4"/>
<evidence type="ECO:0000313" key="8">
    <source>
        <dbReference type="EMBL" id="MBC2605182.1"/>
    </source>
</evidence>
<feature type="domain" description="HTH luxR-type" evidence="6">
    <location>
        <begin position="142"/>
        <end position="207"/>
    </location>
</feature>
<dbReference type="PROSITE" id="PS50043">
    <property type="entry name" value="HTH_LUXR_2"/>
    <property type="match status" value="1"/>
</dbReference>
<evidence type="ECO:0000256" key="5">
    <source>
        <dbReference type="PROSITE-ProRule" id="PRU00169"/>
    </source>
</evidence>